<dbReference type="GeneID" id="93575485"/>
<dbReference type="Proteomes" id="UP000184499">
    <property type="component" value="Unassembled WGS sequence"/>
</dbReference>
<dbReference type="OMA" id="FWTCATG"/>
<dbReference type="EMBL" id="KV878691">
    <property type="protein sequence ID" value="OJJ68291.1"/>
    <property type="molecule type" value="Genomic_DNA"/>
</dbReference>
<dbReference type="Pfam" id="PF23549">
    <property type="entry name" value="Zn_ribbon_GRF_2"/>
    <property type="match status" value="1"/>
</dbReference>
<accession>A0A1L9U9J5</accession>
<gene>
    <name evidence="2" type="ORF">ASPBRDRAFT_322738</name>
</gene>
<evidence type="ECO:0000259" key="1">
    <source>
        <dbReference type="Pfam" id="PF23549"/>
    </source>
</evidence>
<protein>
    <recommendedName>
        <fullName evidence="1">GRF-like zinc ribbon domain-containing protein</fullName>
    </recommendedName>
</protein>
<organism evidence="2 3">
    <name type="scientific">Aspergillus brasiliensis (strain CBS 101740 / IMI 381727 / IBT 21946)</name>
    <dbReference type="NCBI Taxonomy" id="767769"/>
    <lineage>
        <taxon>Eukaryota</taxon>
        <taxon>Fungi</taxon>
        <taxon>Dikarya</taxon>
        <taxon>Ascomycota</taxon>
        <taxon>Pezizomycotina</taxon>
        <taxon>Eurotiomycetes</taxon>
        <taxon>Eurotiomycetidae</taxon>
        <taxon>Eurotiales</taxon>
        <taxon>Aspergillaceae</taxon>
        <taxon>Aspergillus</taxon>
        <taxon>Aspergillus subgen. Circumdati</taxon>
    </lineage>
</organism>
<dbReference type="AlphaFoldDB" id="A0A1L9U9J5"/>
<dbReference type="RefSeq" id="XP_067475540.1">
    <property type="nucleotide sequence ID" value="XM_067622997.1"/>
</dbReference>
<sequence>MTATVHAPYLDNAAGPAYSEIMVMLNQPLRPQFPCTPVCRRCGWIPRDHRPHHVATNRNGNLGRPYYACPNCTSQTYSYSPHVRDRGWITWDDERGIRDSNPLCDCGVVSRQDRAGAGTTMSGLGFWTCATGRCGYFSRYRNGWTDEERMSGVGVNDHDCVEFFPWLL</sequence>
<evidence type="ECO:0000313" key="3">
    <source>
        <dbReference type="Proteomes" id="UP000184499"/>
    </source>
</evidence>
<evidence type="ECO:0000313" key="2">
    <source>
        <dbReference type="EMBL" id="OJJ68291.1"/>
    </source>
</evidence>
<keyword evidence="3" id="KW-1185">Reference proteome</keyword>
<feature type="domain" description="GRF-like zinc ribbon" evidence="1">
    <location>
        <begin position="37"/>
        <end position="95"/>
    </location>
</feature>
<proteinExistence type="predicted"/>
<dbReference type="VEuPathDB" id="FungiDB:ASPBRDRAFT_322738"/>
<dbReference type="OrthoDB" id="4469945at2759"/>
<reference evidence="3" key="1">
    <citation type="journal article" date="2017" name="Genome Biol.">
        <title>Comparative genomics reveals high biological diversity and specific adaptations in the industrially and medically important fungal genus Aspergillus.</title>
        <authorList>
            <person name="de Vries R.P."/>
            <person name="Riley R."/>
            <person name="Wiebenga A."/>
            <person name="Aguilar-Osorio G."/>
            <person name="Amillis S."/>
            <person name="Uchima C.A."/>
            <person name="Anderluh G."/>
            <person name="Asadollahi M."/>
            <person name="Askin M."/>
            <person name="Barry K."/>
            <person name="Battaglia E."/>
            <person name="Bayram O."/>
            <person name="Benocci T."/>
            <person name="Braus-Stromeyer S.A."/>
            <person name="Caldana C."/>
            <person name="Canovas D."/>
            <person name="Cerqueira G.C."/>
            <person name="Chen F."/>
            <person name="Chen W."/>
            <person name="Choi C."/>
            <person name="Clum A."/>
            <person name="Dos Santos R.A."/>
            <person name="Damasio A.R."/>
            <person name="Diallinas G."/>
            <person name="Emri T."/>
            <person name="Fekete E."/>
            <person name="Flipphi M."/>
            <person name="Freyberg S."/>
            <person name="Gallo A."/>
            <person name="Gournas C."/>
            <person name="Habgood R."/>
            <person name="Hainaut M."/>
            <person name="Harispe M.L."/>
            <person name="Henrissat B."/>
            <person name="Hilden K.S."/>
            <person name="Hope R."/>
            <person name="Hossain A."/>
            <person name="Karabika E."/>
            <person name="Karaffa L."/>
            <person name="Karanyi Z."/>
            <person name="Krasevec N."/>
            <person name="Kuo A."/>
            <person name="Kusch H."/>
            <person name="LaButti K."/>
            <person name="Lagendijk E.L."/>
            <person name="Lapidus A."/>
            <person name="Levasseur A."/>
            <person name="Lindquist E."/>
            <person name="Lipzen A."/>
            <person name="Logrieco A.F."/>
            <person name="MacCabe A."/>
            <person name="Maekelae M.R."/>
            <person name="Malavazi I."/>
            <person name="Melin P."/>
            <person name="Meyer V."/>
            <person name="Mielnichuk N."/>
            <person name="Miskei M."/>
            <person name="Molnar A.P."/>
            <person name="Mule G."/>
            <person name="Ngan C.Y."/>
            <person name="Orejas M."/>
            <person name="Orosz E."/>
            <person name="Ouedraogo J.P."/>
            <person name="Overkamp K.M."/>
            <person name="Park H.-S."/>
            <person name="Perrone G."/>
            <person name="Piumi F."/>
            <person name="Punt P.J."/>
            <person name="Ram A.F."/>
            <person name="Ramon A."/>
            <person name="Rauscher S."/>
            <person name="Record E."/>
            <person name="Riano-Pachon D.M."/>
            <person name="Robert V."/>
            <person name="Roehrig J."/>
            <person name="Ruller R."/>
            <person name="Salamov A."/>
            <person name="Salih N.S."/>
            <person name="Samson R.A."/>
            <person name="Sandor E."/>
            <person name="Sanguinetti M."/>
            <person name="Schuetze T."/>
            <person name="Sepcic K."/>
            <person name="Shelest E."/>
            <person name="Sherlock G."/>
            <person name="Sophianopoulou V."/>
            <person name="Squina F.M."/>
            <person name="Sun H."/>
            <person name="Susca A."/>
            <person name="Todd R.B."/>
            <person name="Tsang A."/>
            <person name="Unkles S.E."/>
            <person name="van de Wiele N."/>
            <person name="van Rossen-Uffink D."/>
            <person name="Oliveira J.V."/>
            <person name="Vesth T.C."/>
            <person name="Visser J."/>
            <person name="Yu J.-H."/>
            <person name="Zhou M."/>
            <person name="Andersen M.R."/>
            <person name="Archer D.B."/>
            <person name="Baker S.E."/>
            <person name="Benoit I."/>
            <person name="Brakhage A.A."/>
            <person name="Braus G.H."/>
            <person name="Fischer R."/>
            <person name="Frisvad J.C."/>
            <person name="Goldman G.H."/>
            <person name="Houbraken J."/>
            <person name="Oakley B."/>
            <person name="Pocsi I."/>
            <person name="Scazzocchio C."/>
            <person name="Seiboth B."/>
            <person name="vanKuyk P.A."/>
            <person name="Wortman J."/>
            <person name="Dyer P.S."/>
            <person name="Grigoriev I.V."/>
        </authorList>
    </citation>
    <scope>NUCLEOTIDE SEQUENCE [LARGE SCALE GENOMIC DNA]</scope>
    <source>
        <strain evidence="3">CBS 101740 / IMI 381727 / IBT 21946</strain>
    </source>
</reference>
<dbReference type="InterPro" id="IPR056444">
    <property type="entry name" value="Zn_ribbon_GRF_2"/>
</dbReference>
<name>A0A1L9U9J5_ASPBC</name>